<protein>
    <submittedName>
        <fullName evidence="2">Uncharacterized protein</fullName>
    </submittedName>
</protein>
<feature type="compositionally biased region" description="Polar residues" evidence="1">
    <location>
        <begin position="166"/>
        <end position="175"/>
    </location>
</feature>
<feature type="region of interest" description="Disordered" evidence="1">
    <location>
        <begin position="132"/>
        <end position="175"/>
    </location>
</feature>
<evidence type="ECO:0000313" key="3">
    <source>
        <dbReference type="Proteomes" id="UP000202511"/>
    </source>
</evidence>
<evidence type="ECO:0000256" key="1">
    <source>
        <dbReference type="SAM" id="MobiDB-lite"/>
    </source>
</evidence>
<reference evidence="2 3" key="1">
    <citation type="journal article" date="2015" name="Parasitol. Res.">
        <title>Viruses in close associations with free-living amoebae.</title>
        <authorList>
            <person name="Scheid P."/>
        </authorList>
    </citation>
    <scope>NUCLEOTIDE SEQUENCE [LARGE SCALE GENOMIC DNA]</scope>
    <source>
        <strain evidence="2">KlaHel</strain>
    </source>
</reference>
<dbReference type="Proteomes" id="UP000202511">
    <property type="component" value="Segment"/>
</dbReference>
<proteinExistence type="predicted"/>
<dbReference type="KEGG" id="vg:23463191"/>
<evidence type="ECO:0000313" key="2">
    <source>
        <dbReference type="EMBL" id="AJF98274.1"/>
    </source>
</evidence>
<sequence>MSRQSRFNAGFGPQATVRPTSAAAGGDAFFAGRLGQPNAPGTRSRLGLHNIPIGQESDNIGRDAQEIGNFLQYAAEVDAAAGPLGPESRLTNAQRAALQRAAQSQSPFAGRLQDLNRELRAFAAQQAGAGAMEIAPRTAPGSRAGSLRQQQAPLTRPACLALPPTSWANSRESAR</sequence>
<accession>A0A0B5J3V1</accession>
<dbReference type="RefSeq" id="YP_009120509.1">
    <property type="nucleotide sequence ID" value="NC_026440.1"/>
</dbReference>
<name>A0A0B5J3V1_9VIRU</name>
<feature type="region of interest" description="Disordered" evidence="1">
    <location>
        <begin position="1"/>
        <end position="20"/>
    </location>
</feature>
<dbReference type="GeneID" id="23463191"/>
<organism evidence="2 3">
    <name type="scientific">Pandoravirus inopinatum</name>
    <dbReference type="NCBI Taxonomy" id="1605721"/>
    <lineage>
        <taxon>Viruses</taxon>
        <taxon>Pandoravirus</taxon>
    </lineage>
</organism>
<dbReference type="EMBL" id="KP136319">
    <property type="protein sequence ID" value="AJF98274.1"/>
    <property type="molecule type" value="Genomic_DNA"/>
</dbReference>